<organism evidence="1 2">
    <name type="scientific">Aspergillus kawachii</name>
    <name type="common">White koji mold</name>
    <name type="synonym">Aspergillus awamori var. kawachi</name>
    <dbReference type="NCBI Taxonomy" id="1069201"/>
    <lineage>
        <taxon>Eukaryota</taxon>
        <taxon>Fungi</taxon>
        <taxon>Dikarya</taxon>
        <taxon>Ascomycota</taxon>
        <taxon>Pezizomycotina</taxon>
        <taxon>Eurotiomycetes</taxon>
        <taxon>Eurotiomycetidae</taxon>
        <taxon>Eurotiales</taxon>
        <taxon>Aspergillaceae</taxon>
        <taxon>Aspergillus</taxon>
        <taxon>Aspergillus subgen. Circumdati</taxon>
    </lineage>
</organism>
<evidence type="ECO:0000313" key="2">
    <source>
        <dbReference type="Proteomes" id="UP000661280"/>
    </source>
</evidence>
<keyword evidence="2" id="KW-1185">Reference proteome</keyword>
<reference evidence="1" key="2">
    <citation type="submission" date="2021-02" db="EMBL/GenBank/DDBJ databases">
        <title>Aspergillus luchuensis mut. kawachii IFO 4304 genome sequence.</title>
        <authorList>
            <person name="Mori K."/>
            <person name="Kadooka C."/>
            <person name="Goto M."/>
            <person name="Futagami T."/>
        </authorList>
    </citation>
    <scope>NUCLEOTIDE SEQUENCE</scope>
    <source>
        <strain evidence="1">IFO 4308</strain>
    </source>
</reference>
<gene>
    <name evidence="1" type="ORF">AKAW2_70282A</name>
</gene>
<dbReference type="AlphaFoldDB" id="A0A7R7X579"/>
<dbReference type="GeneID" id="64964725"/>
<name>A0A7R7X579_ASPKA</name>
<dbReference type="EMBL" id="AP024431">
    <property type="protein sequence ID" value="BCS03404.1"/>
    <property type="molecule type" value="Genomic_DNA"/>
</dbReference>
<accession>A0A7R7X579</accession>
<proteinExistence type="predicted"/>
<evidence type="ECO:0000313" key="1">
    <source>
        <dbReference type="EMBL" id="BCS03404.1"/>
    </source>
</evidence>
<sequence>MRFCVKSIPQKSSLTILALTLFKMPREPDVSFAGRFGHIIATSGLNNRTAKYPMRNYLHAMKRMHARVRYTKGRYTLSSTKIGNLMTSDYSFYLWVIIKSQRSRIWFADEIE</sequence>
<protein>
    <submittedName>
        <fullName evidence="1">Uncharacterized protein</fullName>
    </submittedName>
</protein>
<reference evidence="1" key="1">
    <citation type="submission" date="2021-01" db="EMBL/GenBank/DDBJ databases">
        <authorList>
            <consortium name="Aspergillus luchuensis mut. kawachii IFO 4304 genome sequencing consortium"/>
            <person name="Kazuki M."/>
            <person name="Futagami T."/>
        </authorList>
    </citation>
    <scope>NUCLEOTIDE SEQUENCE</scope>
    <source>
        <strain evidence="1">IFO 4308</strain>
    </source>
</reference>
<dbReference type="Proteomes" id="UP000661280">
    <property type="component" value="Chromosome 7"/>
</dbReference>
<dbReference type="KEGG" id="aluc:AKAW2_70282A"/>
<dbReference type="RefSeq" id="XP_041547166.1">
    <property type="nucleotide sequence ID" value="XM_041682846.1"/>
</dbReference>